<dbReference type="EMBL" id="BSSU01000018">
    <property type="protein sequence ID" value="GLX83641.1"/>
    <property type="molecule type" value="Genomic_DNA"/>
</dbReference>
<dbReference type="InterPro" id="IPR036705">
    <property type="entry name" value="Ribosyl_crysJ1_sf"/>
</dbReference>
<protein>
    <recommendedName>
        <fullName evidence="3">ADP-ribosylglycohydrolase family protein</fullName>
    </recommendedName>
</protein>
<accession>A0ABQ6H9R3</accession>
<evidence type="ECO:0008006" key="3">
    <source>
        <dbReference type="Google" id="ProtNLM"/>
    </source>
</evidence>
<proteinExistence type="predicted"/>
<dbReference type="SUPFAM" id="SSF101478">
    <property type="entry name" value="ADP-ribosylglycohydrolase"/>
    <property type="match status" value="1"/>
</dbReference>
<gene>
    <name evidence="1" type="ORF">theurythT_30940</name>
</gene>
<keyword evidence="2" id="KW-1185">Reference proteome</keyword>
<reference evidence="1 2" key="1">
    <citation type="submission" date="2023-03" db="EMBL/GenBank/DDBJ databases">
        <title>Draft genome sequence of Thalassotalea eurytherma JCM 18482T.</title>
        <authorList>
            <person name="Sawabe T."/>
        </authorList>
    </citation>
    <scope>NUCLEOTIDE SEQUENCE [LARGE SCALE GENOMIC DNA]</scope>
    <source>
        <strain evidence="1 2">JCM 18482</strain>
    </source>
</reference>
<dbReference type="InterPro" id="IPR005502">
    <property type="entry name" value="Ribosyl_crysJ1"/>
</dbReference>
<evidence type="ECO:0000313" key="1">
    <source>
        <dbReference type="EMBL" id="GLX83641.1"/>
    </source>
</evidence>
<dbReference type="Gene3D" id="1.10.4080.10">
    <property type="entry name" value="ADP-ribosylation/Crystallin J1"/>
    <property type="match status" value="1"/>
</dbReference>
<dbReference type="Pfam" id="PF03747">
    <property type="entry name" value="ADP_ribosyl_GH"/>
    <property type="match status" value="1"/>
</dbReference>
<name>A0ABQ6H9R3_9GAMM</name>
<sequence length="411" mass="46348">MYGFWLGQSIANWTGLVTEMDKIGNLGEIKTGKFYTSEDWGKPDQASIWGQGIPSDLSETIDFVFAKNNEPWGSDDDTDIEFIYQTLLEQHQTTELSAEQIREGWLKHIYSSDEITPYGKDPEGDNENYLWVSNQAAHNLMRNGMLPPFTGLPENNPHFDMIDAQLTTEVFGFFAPAKPDIALRLANLPIRTVAFGEAASIAEFYVVMYSLAARYTGQTIDMSDILWMADTARTYLPDGQYPAKMYDFVLSKYLQGNTWEQVRDAVYQRYQVEESDGYKITSRNLYCNGCFAAGINFASSLISLFYGEGDYKKTVKIATLAGWDSDNPAATWGGMLGFILGKEGLEKIFDRSFSSTFNIHRTRRNFQNDGIIPLDEMAATGVSIADRVLRTNHVVDIKSDSWYIKDAVVKP</sequence>
<organism evidence="1 2">
    <name type="scientific">Thalassotalea eurytherma</name>
    <dbReference type="NCBI Taxonomy" id="1144278"/>
    <lineage>
        <taxon>Bacteria</taxon>
        <taxon>Pseudomonadati</taxon>
        <taxon>Pseudomonadota</taxon>
        <taxon>Gammaproteobacteria</taxon>
        <taxon>Alteromonadales</taxon>
        <taxon>Colwelliaceae</taxon>
        <taxon>Thalassotalea</taxon>
    </lineage>
</organism>
<dbReference type="Proteomes" id="UP001157133">
    <property type="component" value="Unassembled WGS sequence"/>
</dbReference>
<comment type="caution">
    <text evidence="1">The sequence shown here is derived from an EMBL/GenBank/DDBJ whole genome shotgun (WGS) entry which is preliminary data.</text>
</comment>
<evidence type="ECO:0000313" key="2">
    <source>
        <dbReference type="Proteomes" id="UP001157133"/>
    </source>
</evidence>